<feature type="region of interest" description="Disordered" evidence="3">
    <location>
        <begin position="258"/>
        <end position="303"/>
    </location>
</feature>
<dbReference type="Pfam" id="PF03024">
    <property type="entry name" value="Folate_rec"/>
    <property type="match status" value="1"/>
</dbReference>
<evidence type="ECO:0000259" key="5">
    <source>
        <dbReference type="Pfam" id="PF03024"/>
    </source>
</evidence>
<evidence type="ECO:0000256" key="3">
    <source>
        <dbReference type="SAM" id="MobiDB-lite"/>
    </source>
</evidence>
<feature type="non-terminal residue" evidence="6">
    <location>
        <position position="303"/>
    </location>
</feature>
<feature type="chain" id="PRO_5035881741" evidence="4">
    <location>
        <begin position="23"/>
        <end position="303"/>
    </location>
</feature>
<accession>A0A8S9V9K9</accession>
<evidence type="ECO:0000313" key="6">
    <source>
        <dbReference type="EMBL" id="KAF4149660.1"/>
    </source>
</evidence>
<evidence type="ECO:0000313" key="7">
    <source>
        <dbReference type="Proteomes" id="UP000704712"/>
    </source>
</evidence>
<keyword evidence="1 4" id="KW-0732">Signal</keyword>
<evidence type="ECO:0000256" key="1">
    <source>
        <dbReference type="ARBA" id="ARBA00022729"/>
    </source>
</evidence>
<dbReference type="PANTHER" id="PTHR37390:SF1">
    <property type="entry name" value="FOLATE-BINDING PROTEIN 1"/>
    <property type="match status" value="1"/>
</dbReference>
<comment type="caution">
    <text evidence="6">The sequence shown here is derived from an EMBL/GenBank/DDBJ whole genome shotgun (WGS) entry which is preliminary data.</text>
</comment>
<reference evidence="6" key="1">
    <citation type="submission" date="2020-03" db="EMBL/GenBank/DDBJ databases">
        <title>Hybrid Assembly of Korean Phytophthora infestans isolates.</title>
        <authorList>
            <person name="Prokchorchik M."/>
            <person name="Lee Y."/>
            <person name="Seo J."/>
            <person name="Cho J.-H."/>
            <person name="Park Y.-E."/>
            <person name="Jang D.-C."/>
            <person name="Im J.-S."/>
            <person name="Choi J.-G."/>
            <person name="Park H.-J."/>
            <person name="Lee G.-B."/>
            <person name="Lee Y.-G."/>
            <person name="Hong S.-Y."/>
            <person name="Cho K."/>
            <person name="Sohn K.H."/>
        </authorList>
    </citation>
    <scope>NUCLEOTIDE SEQUENCE</scope>
    <source>
        <strain evidence="6">KR_2_A2</strain>
    </source>
</reference>
<evidence type="ECO:0000256" key="4">
    <source>
        <dbReference type="SAM" id="SignalP"/>
    </source>
</evidence>
<evidence type="ECO:0000256" key="2">
    <source>
        <dbReference type="ARBA" id="ARBA00023157"/>
    </source>
</evidence>
<feature type="domain" description="Folate receptor-like" evidence="5">
    <location>
        <begin position="44"/>
        <end position="166"/>
    </location>
</feature>
<organism evidence="6 7">
    <name type="scientific">Phytophthora infestans</name>
    <name type="common">Potato late blight agent</name>
    <name type="synonym">Botrytis infestans</name>
    <dbReference type="NCBI Taxonomy" id="4787"/>
    <lineage>
        <taxon>Eukaryota</taxon>
        <taxon>Sar</taxon>
        <taxon>Stramenopiles</taxon>
        <taxon>Oomycota</taxon>
        <taxon>Peronosporomycetes</taxon>
        <taxon>Peronosporales</taxon>
        <taxon>Peronosporaceae</taxon>
        <taxon>Phytophthora</taxon>
    </lineage>
</organism>
<proteinExistence type="predicted"/>
<dbReference type="EMBL" id="JAACNO010000142">
    <property type="protein sequence ID" value="KAF4149660.1"/>
    <property type="molecule type" value="Genomic_DNA"/>
</dbReference>
<dbReference type="PANTHER" id="PTHR37390">
    <property type="entry name" value="OS02G0592500 PROTEIN"/>
    <property type="match status" value="1"/>
</dbReference>
<feature type="signal peptide" evidence="4">
    <location>
        <begin position="1"/>
        <end position="22"/>
    </location>
</feature>
<name>A0A8S9V9K9_PHYIN</name>
<gene>
    <name evidence="6" type="ORF">GN958_ATG01056</name>
</gene>
<dbReference type="InterPro" id="IPR053305">
    <property type="entry name" value="Folate-binding_rcpt-like"/>
</dbReference>
<dbReference type="InterPro" id="IPR018143">
    <property type="entry name" value="Folate_rcpt-like"/>
</dbReference>
<feature type="compositionally biased region" description="Acidic residues" evidence="3">
    <location>
        <begin position="266"/>
        <end position="275"/>
    </location>
</feature>
<dbReference type="Proteomes" id="UP000704712">
    <property type="component" value="Unassembled WGS sequence"/>
</dbReference>
<keyword evidence="2" id="KW-1015">Disulfide bond</keyword>
<keyword evidence="6" id="KW-0675">Receptor</keyword>
<protein>
    <submittedName>
        <fullName evidence="6">Folate receptor family</fullName>
    </submittedName>
</protein>
<sequence>RHLEMRATLLLAVLLIGGAVHAEPKAKPDKTCRSAGVLKFDAETLPMQRTKGMEVCSKYRKNTCCNASHAHALRLKIREPVVAKFSRKCQALTEEMACSSCHPLMGTWEMKNVCPSLCNDWYDACKDEYYAYGGAGTVAPCYGNALVCSPLKSIAKSGADFCVHMGFHVGTDTDAEGIDCFDGSVPEQVGEAEPTEPWQMRLKRMLEEEAENPSGLFIAGCFVIVTMILMGGRLARQFGDPFGGDQLSLMEVRRLQQERYERGEEMYDDETDSSSDEGHAPRSTIDQVDDDGEPSMPATSSTS</sequence>
<dbReference type="AlphaFoldDB" id="A0A8S9V9K9"/>